<keyword evidence="13" id="KW-0030">Aminoacyl-tRNA synthetase</keyword>
<evidence type="ECO:0000256" key="11">
    <source>
        <dbReference type="ARBA" id="ARBA00022842"/>
    </source>
</evidence>
<dbReference type="FunFam" id="3.50.40.10:FF:000002">
    <property type="entry name" value="phenylalanine--tRNA ligase beta subunit"/>
    <property type="match status" value="1"/>
</dbReference>
<dbReference type="SUPFAM" id="SSF56037">
    <property type="entry name" value="PheT/TilS domain"/>
    <property type="match status" value="1"/>
</dbReference>
<dbReference type="Gene3D" id="3.30.56.10">
    <property type="match status" value="2"/>
</dbReference>
<dbReference type="CDD" id="cd00769">
    <property type="entry name" value="PheRS_beta_core"/>
    <property type="match status" value="1"/>
</dbReference>
<evidence type="ECO:0000256" key="14">
    <source>
        <dbReference type="ARBA" id="ARBA00033189"/>
    </source>
</evidence>
<accession>A0AAD5T7X3</accession>
<keyword evidence="18" id="KW-1185">Reference proteome</keyword>
<dbReference type="SUPFAM" id="SSF46955">
    <property type="entry name" value="Putative DNA-binding domain"/>
    <property type="match status" value="2"/>
</dbReference>
<dbReference type="SUPFAM" id="SSF55681">
    <property type="entry name" value="Class II aaRS and biotin synthetases"/>
    <property type="match status" value="1"/>
</dbReference>
<evidence type="ECO:0000256" key="2">
    <source>
        <dbReference type="ARBA" id="ARBA00004496"/>
    </source>
</evidence>
<dbReference type="Proteomes" id="UP001211907">
    <property type="component" value="Unassembled WGS sequence"/>
</dbReference>
<dbReference type="InterPro" id="IPR045864">
    <property type="entry name" value="aa-tRNA-synth_II/BPL/LPL"/>
</dbReference>
<dbReference type="InterPro" id="IPR020825">
    <property type="entry name" value="Phe-tRNA_synthase-like_B3/B4"/>
</dbReference>
<evidence type="ECO:0000256" key="6">
    <source>
        <dbReference type="ARBA" id="ARBA00022490"/>
    </source>
</evidence>
<evidence type="ECO:0000256" key="1">
    <source>
        <dbReference type="ARBA" id="ARBA00001946"/>
    </source>
</evidence>
<evidence type="ECO:0000313" key="17">
    <source>
        <dbReference type="EMBL" id="KAJ3132948.1"/>
    </source>
</evidence>
<dbReference type="InterPro" id="IPR045060">
    <property type="entry name" value="Phe-tRNA-ligase_IIc_bsu"/>
</dbReference>
<evidence type="ECO:0000313" key="18">
    <source>
        <dbReference type="Proteomes" id="UP001211907"/>
    </source>
</evidence>
<dbReference type="NCBIfam" id="TIGR00471">
    <property type="entry name" value="pheT_arch"/>
    <property type="match status" value="1"/>
</dbReference>
<evidence type="ECO:0000256" key="4">
    <source>
        <dbReference type="ARBA" id="ARBA00011209"/>
    </source>
</evidence>
<dbReference type="Gene3D" id="3.50.40.10">
    <property type="entry name" value="Phenylalanyl-trna Synthetase, Chain B, domain 3"/>
    <property type="match status" value="1"/>
</dbReference>
<evidence type="ECO:0000256" key="5">
    <source>
        <dbReference type="ARBA" id="ARBA00012814"/>
    </source>
</evidence>
<evidence type="ECO:0000256" key="13">
    <source>
        <dbReference type="ARBA" id="ARBA00023146"/>
    </source>
</evidence>
<dbReference type="PANTHER" id="PTHR10947">
    <property type="entry name" value="PHENYLALANYL-TRNA SYNTHETASE BETA CHAIN AND LEUCINE-RICH REPEAT-CONTAINING PROTEIN 47"/>
    <property type="match status" value="1"/>
</dbReference>
<keyword evidence="6" id="KW-0963">Cytoplasm</keyword>
<evidence type="ECO:0000256" key="3">
    <source>
        <dbReference type="ARBA" id="ARBA00007438"/>
    </source>
</evidence>
<dbReference type="GO" id="GO:0006432">
    <property type="term" value="P:phenylalanyl-tRNA aminoacylation"/>
    <property type="evidence" value="ECO:0007669"/>
    <property type="project" value="InterPro"/>
</dbReference>
<sequence length="595" mass="66867">MPTVNVDKEILFKGLGKEFTLEEFEELCFNYGIELEEETSEREMAAKEVGADKAKELSNRAIYRIDIPANRYDLLCAEGIIRALSIFLEKQKPPVYKTVAAPKGKVQKLFVRPETGSIRKFVVAAVLRDIHFTQDSYNSFIDLQDKLHANICRRRTLVAIGTHDLDTVEGPFTYEALPPKEINFIPLNQTKSMNGEELMTFYEADRKLSKFLPIIRDSPRYPVIYDSKRRVLSLPPIINSDHSKIKLTTKNVFIECTATDLTKAKVVLNTVVTMFSEYCKEQFTVETVEVVSADGKSAVYPDLSMRKFETTKDYINKLIGTDIPRDKMLTLLGKMGLTASSGSQKSKQAISVLVPPTRSDILHAVDIMEDVAIAYGFNNIVKTVPKAATAGAMFPINKLSDKIRRELALSGYTEVLPLILCSHDENFKFLKKVDDNQTAVKLANPATIEYQVVRTSLLPGLLKTINSNKKLPLPLKIFEVSDIVLKDDSVERRAKNVRRMAIVYANTKGSGFELIHGMLDRIMLMLNVPMDVTGSGNGYYIKESDNVTFFPGRRADVFYNNNKIGYLGIVHPEVCQNFDVPLAASALEIDVEQFV</sequence>
<organism evidence="17 18">
    <name type="scientific">Physocladia obscura</name>
    <dbReference type="NCBI Taxonomy" id="109957"/>
    <lineage>
        <taxon>Eukaryota</taxon>
        <taxon>Fungi</taxon>
        <taxon>Fungi incertae sedis</taxon>
        <taxon>Chytridiomycota</taxon>
        <taxon>Chytridiomycota incertae sedis</taxon>
        <taxon>Chytridiomycetes</taxon>
        <taxon>Chytridiales</taxon>
        <taxon>Chytriomycetaceae</taxon>
        <taxon>Physocladia</taxon>
    </lineage>
</organism>
<dbReference type="InterPro" id="IPR009061">
    <property type="entry name" value="DNA-bd_dom_put_sf"/>
</dbReference>
<comment type="subcellular location">
    <subcellularLocation>
        <location evidence="2">Cytoplasm</location>
    </subcellularLocation>
</comment>
<dbReference type="Pfam" id="PF18262">
    <property type="entry name" value="PhetRS_B1"/>
    <property type="match status" value="1"/>
</dbReference>
<feature type="domain" description="B5" evidence="16">
    <location>
        <begin position="303"/>
        <end position="382"/>
    </location>
</feature>
<evidence type="ECO:0000259" key="16">
    <source>
        <dbReference type="PROSITE" id="PS51483"/>
    </source>
</evidence>
<dbReference type="PROSITE" id="PS51483">
    <property type="entry name" value="B5"/>
    <property type="match status" value="1"/>
</dbReference>
<evidence type="ECO:0000256" key="12">
    <source>
        <dbReference type="ARBA" id="ARBA00022917"/>
    </source>
</evidence>
<gene>
    <name evidence="17" type="ORF">HK100_004787</name>
</gene>
<evidence type="ECO:0000256" key="7">
    <source>
        <dbReference type="ARBA" id="ARBA00022598"/>
    </source>
</evidence>
<comment type="caution">
    <text evidence="17">The sequence shown here is derived from an EMBL/GenBank/DDBJ whole genome shotgun (WGS) entry which is preliminary data.</text>
</comment>
<dbReference type="EMBL" id="JADGJH010000231">
    <property type="protein sequence ID" value="KAJ3132948.1"/>
    <property type="molecule type" value="Genomic_DNA"/>
</dbReference>
<dbReference type="InterPro" id="IPR005146">
    <property type="entry name" value="B3/B4_tRNA-bd"/>
</dbReference>
<protein>
    <recommendedName>
        <fullName evidence="5">phenylalanine--tRNA ligase</fullName>
        <ecNumber evidence="5">6.1.1.20</ecNumber>
    </recommendedName>
    <alternativeName>
        <fullName evidence="14">Phenylalanyl-tRNA synthetase beta subunit</fullName>
    </alternativeName>
</protein>
<keyword evidence="7" id="KW-0436">Ligase</keyword>
<dbReference type="FunFam" id="3.30.930.10:FF:000059">
    <property type="entry name" value="phenylalanine--tRNA ligase beta subunit"/>
    <property type="match status" value="1"/>
</dbReference>
<keyword evidence="8" id="KW-0479">Metal-binding</keyword>
<dbReference type="Pfam" id="PF03483">
    <property type="entry name" value="B3_4"/>
    <property type="match status" value="1"/>
</dbReference>
<dbReference type="InterPro" id="IPR004531">
    <property type="entry name" value="Phe-tRNA-synth_IIc_bsu_arc_euk"/>
</dbReference>
<dbReference type="AlphaFoldDB" id="A0AAD5T7X3"/>
<dbReference type="GO" id="GO:0005524">
    <property type="term" value="F:ATP binding"/>
    <property type="evidence" value="ECO:0007669"/>
    <property type="project" value="UniProtKB-KW"/>
</dbReference>
<dbReference type="SMART" id="SM00874">
    <property type="entry name" value="B5"/>
    <property type="match status" value="1"/>
</dbReference>
<dbReference type="Gene3D" id="3.30.930.10">
    <property type="entry name" value="Bira Bifunctional Protein, Domain 2"/>
    <property type="match status" value="1"/>
</dbReference>
<dbReference type="InterPro" id="IPR041616">
    <property type="entry name" value="PheRS_beta_core"/>
</dbReference>
<keyword evidence="9" id="KW-0547">Nucleotide-binding</keyword>
<name>A0AAD5T7X3_9FUNG</name>
<evidence type="ECO:0000256" key="9">
    <source>
        <dbReference type="ARBA" id="ARBA00022741"/>
    </source>
</evidence>
<dbReference type="GO" id="GO:0009328">
    <property type="term" value="C:phenylalanine-tRNA ligase complex"/>
    <property type="evidence" value="ECO:0007669"/>
    <property type="project" value="TreeGrafter"/>
</dbReference>
<comment type="catalytic activity">
    <reaction evidence="15">
        <text>tRNA(Phe) + L-phenylalanine + ATP = L-phenylalanyl-tRNA(Phe) + AMP + diphosphate + H(+)</text>
        <dbReference type="Rhea" id="RHEA:19413"/>
        <dbReference type="Rhea" id="RHEA-COMP:9668"/>
        <dbReference type="Rhea" id="RHEA-COMP:9699"/>
        <dbReference type="ChEBI" id="CHEBI:15378"/>
        <dbReference type="ChEBI" id="CHEBI:30616"/>
        <dbReference type="ChEBI" id="CHEBI:33019"/>
        <dbReference type="ChEBI" id="CHEBI:58095"/>
        <dbReference type="ChEBI" id="CHEBI:78442"/>
        <dbReference type="ChEBI" id="CHEBI:78531"/>
        <dbReference type="ChEBI" id="CHEBI:456215"/>
        <dbReference type="EC" id="6.1.1.20"/>
    </reaction>
</comment>
<comment type="cofactor">
    <cofactor evidence="1">
        <name>Mg(2+)</name>
        <dbReference type="ChEBI" id="CHEBI:18420"/>
    </cofactor>
</comment>
<evidence type="ECO:0000256" key="8">
    <source>
        <dbReference type="ARBA" id="ARBA00022723"/>
    </source>
</evidence>
<evidence type="ECO:0000256" key="10">
    <source>
        <dbReference type="ARBA" id="ARBA00022840"/>
    </source>
</evidence>
<dbReference type="SMART" id="SM00873">
    <property type="entry name" value="B3_4"/>
    <property type="match status" value="1"/>
</dbReference>
<comment type="subunit">
    <text evidence="4">Tetramer of two alpha and two beta subunits.</text>
</comment>
<proteinExistence type="inferred from homology"/>
<dbReference type="Pfam" id="PF03484">
    <property type="entry name" value="B5"/>
    <property type="match status" value="1"/>
</dbReference>
<dbReference type="InterPro" id="IPR040659">
    <property type="entry name" value="PhetRS_B1"/>
</dbReference>
<reference evidence="17" key="1">
    <citation type="submission" date="2020-05" db="EMBL/GenBank/DDBJ databases">
        <title>Phylogenomic resolution of chytrid fungi.</title>
        <authorList>
            <person name="Stajich J.E."/>
            <person name="Amses K."/>
            <person name="Simmons R."/>
            <person name="Seto K."/>
            <person name="Myers J."/>
            <person name="Bonds A."/>
            <person name="Quandt C.A."/>
            <person name="Barry K."/>
            <person name="Liu P."/>
            <person name="Grigoriev I."/>
            <person name="Longcore J.E."/>
            <person name="James T.Y."/>
        </authorList>
    </citation>
    <scope>NUCLEOTIDE SEQUENCE</scope>
    <source>
        <strain evidence="17">JEL0513</strain>
    </source>
</reference>
<dbReference type="GO" id="GO:0003723">
    <property type="term" value="F:RNA binding"/>
    <property type="evidence" value="ECO:0007669"/>
    <property type="project" value="InterPro"/>
</dbReference>
<keyword evidence="10" id="KW-0067">ATP-binding</keyword>
<dbReference type="GO" id="GO:0000287">
    <property type="term" value="F:magnesium ion binding"/>
    <property type="evidence" value="ECO:0007669"/>
    <property type="project" value="InterPro"/>
</dbReference>
<keyword evidence="12" id="KW-0648">Protein biosynthesis</keyword>
<dbReference type="InterPro" id="IPR005147">
    <property type="entry name" value="tRNA_synthase_B5-dom"/>
</dbReference>
<evidence type="ECO:0000256" key="15">
    <source>
        <dbReference type="ARBA" id="ARBA00049255"/>
    </source>
</evidence>
<dbReference type="Pfam" id="PF17759">
    <property type="entry name" value="tRNA_synthFbeta"/>
    <property type="match status" value="1"/>
</dbReference>
<dbReference type="EC" id="6.1.1.20" evidence="5"/>
<keyword evidence="11" id="KW-0460">Magnesium</keyword>
<comment type="similarity">
    <text evidence="3">Belongs to the phenylalanyl-tRNA synthetase beta subunit family. Type 2 subfamily.</text>
</comment>
<dbReference type="PANTHER" id="PTHR10947:SF0">
    <property type="entry name" value="PHENYLALANINE--TRNA LIGASE BETA SUBUNIT"/>
    <property type="match status" value="1"/>
</dbReference>
<dbReference type="GO" id="GO:0004826">
    <property type="term" value="F:phenylalanine-tRNA ligase activity"/>
    <property type="evidence" value="ECO:0007669"/>
    <property type="project" value="UniProtKB-EC"/>
</dbReference>
<dbReference type="FunFam" id="3.30.56.10:FF:000004">
    <property type="entry name" value="Phenylalanyl-tRNA synthetase, beta subunit"/>
    <property type="match status" value="1"/>
</dbReference>